<keyword evidence="9" id="KW-0472">Membrane</keyword>
<dbReference type="Pfam" id="PF05134">
    <property type="entry name" value="T2SSL"/>
    <property type="match status" value="1"/>
</dbReference>
<evidence type="ECO:0000256" key="10">
    <source>
        <dbReference type="SAM" id="MobiDB-lite"/>
    </source>
</evidence>
<keyword evidence="4" id="KW-1003">Cell membrane</keyword>
<dbReference type="AlphaFoldDB" id="A0A370NS29"/>
<feature type="domain" description="GspL cytoplasmic actin-ATPase-like" evidence="11">
    <location>
        <begin position="53"/>
        <end position="117"/>
    </location>
</feature>
<evidence type="ECO:0000259" key="12">
    <source>
        <dbReference type="Pfam" id="PF12693"/>
    </source>
</evidence>
<dbReference type="GO" id="GO:0015627">
    <property type="term" value="C:type II protein secretion system complex"/>
    <property type="evidence" value="ECO:0007669"/>
    <property type="project" value="InterPro"/>
</dbReference>
<evidence type="ECO:0000313" key="13">
    <source>
        <dbReference type="EMBL" id="RDK08416.1"/>
    </source>
</evidence>
<feature type="region of interest" description="Disordered" evidence="10">
    <location>
        <begin position="449"/>
        <end position="485"/>
    </location>
</feature>
<gene>
    <name evidence="13" type="ORF">DN412_20530</name>
</gene>
<dbReference type="InterPro" id="IPR025691">
    <property type="entry name" value="GspL_pp_dom"/>
</dbReference>
<name>A0A370NS29_9BURK</name>
<dbReference type="GO" id="GO:0015628">
    <property type="term" value="P:protein secretion by the type II secretion system"/>
    <property type="evidence" value="ECO:0007669"/>
    <property type="project" value="InterPro"/>
</dbReference>
<accession>A0A370NS29</accession>
<feature type="domain" description="GspL periplasmic" evidence="12">
    <location>
        <begin position="322"/>
        <end position="456"/>
    </location>
</feature>
<dbReference type="EMBL" id="QKWJ01000026">
    <property type="protein sequence ID" value="RDK08416.1"/>
    <property type="molecule type" value="Genomic_DNA"/>
</dbReference>
<dbReference type="Gene3D" id="3.30.420.380">
    <property type="match status" value="1"/>
</dbReference>
<evidence type="ECO:0000256" key="6">
    <source>
        <dbReference type="ARBA" id="ARBA00022692"/>
    </source>
</evidence>
<evidence type="ECO:0000259" key="11">
    <source>
        <dbReference type="Pfam" id="PF05134"/>
    </source>
</evidence>
<evidence type="ECO:0000256" key="5">
    <source>
        <dbReference type="ARBA" id="ARBA00022519"/>
    </source>
</evidence>
<keyword evidence="5" id="KW-0997">Cell inner membrane</keyword>
<keyword evidence="8" id="KW-1133">Transmembrane helix</keyword>
<evidence type="ECO:0000256" key="1">
    <source>
        <dbReference type="ARBA" id="ARBA00004377"/>
    </source>
</evidence>
<evidence type="ECO:0000256" key="7">
    <source>
        <dbReference type="ARBA" id="ARBA00022927"/>
    </source>
</evidence>
<dbReference type="NCBIfam" id="TIGR01709">
    <property type="entry name" value="typeII_sec_gspL"/>
    <property type="match status" value="1"/>
</dbReference>
<dbReference type="InterPro" id="IPR043129">
    <property type="entry name" value="ATPase_NBD"/>
</dbReference>
<comment type="subcellular location">
    <subcellularLocation>
        <location evidence="1">Cell inner membrane</location>
        <topology evidence="1">Single-pass membrane protein</topology>
    </subcellularLocation>
</comment>
<dbReference type="InterPro" id="IPR024230">
    <property type="entry name" value="GspL_cyto_dom"/>
</dbReference>
<dbReference type="GO" id="GO:0009276">
    <property type="term" value="C:Gram-negative-bacterium-type cell wall"/>
    <property type="evidence" value="ECO:0007669"/>
    <property type="project" value="InterPro"/>
</dbReference>
<proteinExistence type="inferred from homology"/>
<comment type="similarity">
    <text evidence="2">Belongs to the GSP L family.</text>
</comment>
<keyword evidence="7" id="KW-0653">Protein transport</keyword>
<dbReference type="SUPFAM" id="SSF53067">
    <property type="entry name" value="Actin-like ATPase domain"/>
    <property type="match status" value="1"/>
</dbReference>
<comment type="caution">
    <text evidence="13">The sequence shown here is derived from an EMBL/GenBank/DDBJ whole genome shotgun (WGS) entry which is preliminary data.</text>
</comment>
<evidence type="ECO:0000256" key="2">
    <source>
        <dbReference type="ARBA" id="ARBA00005318"/>
    </source>
</evidence>
<dbReference type="InterPro" id="IPR007812">
    <property type="entry name" value="T2SS_protein-GspL"/>
</dbReference>
<keyword evidence="6" id="KW-0812">Transmembrane</keyword>
<evidence type="ECO:0000256" key="9">
    <source>
        <dbReference type="ARBA" id="ARBA00023136"/>
    </source>
</evidence>
<dbReference type="RefSeq" id="WP_115213271.1">
    <property type="nucleotide sequence ID" value="NZ_QKWJ01000026.1"/>
</dbReference>
<evidence type="ECO:0000256" key="8">
    <source>
        <dbReference type="ARBA" id="ARBA00022989"/>
    </source>
</evidence>
<evidence type="ECO:0000256" key="3">
    <source>
        <dbReference type="ARBA" id="ARBA00022448"/>
    </source>
</evidence>
<keyword evidence="14" id="KW-1185">Reference proteome</keyword>
<evidence type="ECO:0000313" key="14">
    <source>
        <dbReference type="Proteomes" id="UP000255165"/>
    </source>
</evidence>
<dbReference type="Pfam" id="PF12693">
    <property type="entry name" value="GspL_C"/>
    <property type="match status" value="1"/>
</dbReference>
<organism evidence="13 14">
    <name type="scientific">Cupriavidus lacunae</name>
    <dbReference type="NCBI Taxonomy" id="2666307"/>
    <lineage>
        <taxon>Bacteria</taxon>
        <taxon>Pseudomonadati</taxon>
        <taxon>Pseudomonadota</taxon>
        <taxon>Betaproteobacteria</taxon>
        <taxon>Burkholderiales</taxon>
        <taxon>Burkholderiaceae</taxon>
        <taxon>Cupriavidus</taxon>
    </lineage>
</organism>
<sequence length="485" mass="51928">MSTTLYVRLPHRPHDQPQPWQFGALPFALVRTALADPARRGQARAAPEVLREGHARIADLPAAERLVLILAASDVLLTSASVPPLPPARLKQALPNLVEDALATDAQPCHIGIGPALDGSTPARGPRGPRQRLLMVADRAWLRAVLDAFAEHQHRRRHVLAAQLCVPLAALPEEEAGAEPTLAPADDVPAPVQPATLVVEAAASALAQSDALGAESGGELLDTAAAAKARQWQLTVRTSAHAGYGLLLGDDALAAWQALAPDGTWYADADAAAMAPVPGLRQATRAGWRLWIDGAQDCLREPALDLAQFEFAQGRADRWNLVAWRLPLALLAGIVLVQIIGMNTHWLLLRNEQQRLEAAQLQTLHSAFPQIQTVLDAPLQMRRQVEQLRIASGRSTPEDFLPLADRFAQAARRLPPDALQALEYRSRVLVVTLKPGTDTAGLRNAARQAGLQMEEDKAGNASGSTGISAGTPVTPGSRWTIKPGL</sequence>
<keyword evidence="3" id="KW-0813">Transport</keyword>
<dbReference type="Proteomes" id="UP000255165">
    <property type="component" value="Unassembled WGS sequence"/>
</dbReference>
<evidence type="ECO:0000256" key="4">
    <source>
        <dbReference type="ARBA" id="ARBA00022475"/>
    </source>
</evidence>
<protein>
    <submittedName>
        <fullName evidence="13">General secretion pathway protein GspL</fullName>
    </submittedName>
</protein>
<reference evidence="14" key="1">
    <citation type="submission" date="2018-06" db="EMBL/GenBank/DDBJ databases">
        <authorList>
            <person name="Feng T."/>
            <person name="Jeon C.O."/>
        </authorList>
    </citation>
    <scope>NUCLEOTIDE SEQUENCE [LARGE SCALE GENOMIC DNA]</scope>
    <source>
        <strain evidence="14">S23</strain>
    </source>
</reference>